<reference evidence="1 2" key="1">
    <citation type="submission" date="2017-12" db="EMBL/GenBank/DDBJ databases">
        <title>Phylogenetic diversity of female urinary microbiome.</title>
        <authorList>
            <person name="Thomas-White K."/>
            <person name="Wolfe A.J."/>
        </authorList>
    </citation>
    <scope>NUCLEOTIDE SEQUENCE [LARGE SCALE GENOMIC DNA]</scope>
    <source>
        <strain evidence="1 2">UMB0319</strain>
    </source>
</reference>
<evidence type="ECO:0000313" key="1">
    <source>
        <dbReference type="EMBL" id="PKY99641.1"/>
    </source>
</evidence>
<dbReference type="EMBL" id="PKHA01000001">
    <property type="protein sequence ID" value="PKY99641.1"/>
    <property type="molecule type" value="Genomic_DNA"/>
</dbReference>
<dbReference type="InterPro" id="IPR018757">
    <property type="entry name" value="DUF2316"/>
</dbReference>
<comment type="caution">
    <text evidence="1">The sequence shown here is derived from an EMBL/GenBank/DDBJ whole genome shotgun (WGS) entry which is preliminary data.</text>
</comment>
<dbReference type="Pfam" id="PF10078">
    <property type="entry name" value="DUF2316"/>
    <property type="match status" value="1"/>
</dbReference>
<protein>
    <submittedName>
        <fullName evidence="1">Uncharacterized protein</fullName>
    </submittedName>
</protein>
<accession>A0A2I1KVI8</accession>
<name>A0A2I1KVI8_9ACTO</name>
<dbReference type="Proteomes" id="UP000234778">
    <property type="component" value="Unassembled WGS sequence"/>
</dbReference>
<proteinExistence type="predicted"/>
<dbReference type="AlphaFoldDB" id="A0A2I1KVI8"/>
<dbReference type="GeneID" id="81709444"/>
<evidence type="ECO:0000313" key="2">
    <source>
        <dbReference type="Proteomes" id="UP000234778"/>
    </source>
</evidence>
<dbReference type="RefSeq" id="WP_101637824.1">
    <property type="nucleotide sequence ID" value="NZ_PKHA01000001.1"/>
</dbReference>
<organism evidence="1 2">
    <name type="scientific">Actinomyces urogenitalis</name>
    <dbReference type="NCBI Taxonomy" id="103621"/>
    <lineage>
        <taxon>Bacteria</taxon>
        <taxon>Bacillati</taxon>
        <taxon>Actinomycetota</taxon>
        <taxon>Actinomycetes</taxon>
        <taxon>Actinomycetales</taxon>
        <taxon>Actinomycetaceae</taxon>
        <taxon>Actinomyces</taxon>
    </lineage>
</organism>
<gene>
    <name evidence="1" type="ORF">CYJ26_01785</name>
</gene>
<sequence length="148" mass="16674">MRTRLLSSRSPGRPSLLSRVAWASCPPRGPETRWGWLRSLSTGKAGGPVSLTAEERARNAKEMRAAREQIDLSDDVLADRLGYTTQYLQQVLDVDGSPLDVWRTRDLLAALAEHRGQTPPVFTVMTACMRPRAQQWFGRWDLPDIDDL</sequence>